<keyword evidence="9" id="KW-1185">Reference proteome</keyword>
<evidence type="ECO:0000256" key="6">
    <source>
        <dbReference type="SAM" id="Phobius"/>
    </source>
</evidence>
<dbReference type="InterPro" id="IPR019264">
    <property type="entry name" value="DUF2179"/>
</dbReference>
<proteinExistence type="predicted"/>
<reference evidence="8" key="1">
    <citation type="submission" date="2020-08" db="EMBL/GenBank/DDBJ databases">
        <title>Genome public.</title>
        <authorList>
            <person name="Liu C."/>
            <person name="Sun Q."/>
        </authorList>
    </citation>
    <scope>NUCLEOTIDE SEQUENCE</scope>
    <source>
        <strain evidence="8">BX7</strain>
    </source>
</reference>
<dbReference type="Pfam" id="PF02588">
    <property type="entry name" value="YitT_membrane"/>
    <property type="match status" value="1"/>
</dbReference>
<comment type="subcellular location">
    <subcellularLocation>
        <location evidence="1">Cell membrane</location>
        <topology evidence="1">Multi-pass membrane protein</topology>
    </subcellularLocation>
</comment>
<dbReference type="PIRSF" id="PIRSF006483">
    <property type="entry name" value="Membrane_protein_YitT"/>
    <property type="match status" value="1"/>
</dbReference>
<dbReference type="InterPro" id="IPR051461">
    <property type="entry name" value="UPF0750_membrane"/>
</dbReference>
<dbReference type="Proteomes" id="UP000620366">
    <property type="component" value="Unassembled WGS sequence"/>
</dbReference>
<keyword evidence="5 6" id="KW-0472">Membrane</keyword>
<name>A0A926HTS8_9FIRM</name>
<comment type="caution">
    <text evidence="8">The sequence shown here is derived from an EMBL/GenBank/DDBJ whole genome shotgun (WGS) entry which is preliminary data.</text>
</comment>
<feature type="transmembrane region" description="Helical" evidence="6">
    <location>
        <begin position="123"/>
        <end position="145"/>
    </location>
</feature>
<organism evidence="8 9">
    <name type="scientific">Feifania hominis</name>
    <dbReference type="NCBI Taxonomy" id="2763660"/>
    <lineage>
        <taxon>Bacteria</taxon>
        <taxon>Bacillati</taxon>
        <taxon>Bacillota</taxon>
        <taxon>Clostridia</taxon>
        <taxon>Eubacteriales</taxon>
        <taxon>Feifaniaceae</taxon>
        <taxon>Feifania</taxon>
    </lineage>
</organism>
<dbReference type="Gene3D" id="3.30.70.120">
    <property type="match status" value="1"/>
</dbReference>
<dbReference type="Pfam" id="PF10035">
    <property type="entry name" value="DUF2179"/>
    <property type="match status" value="1"/>
</dbReference>
<dbReference type="InterPro" id="IPR003740">
    <property type="entry name" value="YitT"/>
</dbReference>
<evidence type="ECO:0000256" key="5">
    <source>
        <dbReference type="ARBA" id="ARBA00023136"/>
    </source>
</evidence>
<evidence type="ECO:0000313" key="8">
    <source>
        <dbReference type="EMBL" id="MBC8536164.1"/>
    </source>
</evidence>
<dbReference type="GO" id="GO:0005886">
    <property type="term" value="C:plasma membrane"/>
    <property type="evidence" value="ECO:0007669"/>
    <property type="project" value="UniProtKB-SubCell"/>
</dbReference>
<dbReference type="CDD" id="cd16380">
    <property type="entry name" value="YitT_C"/>
    <property type="match status" value="1"/>
</dbReference>
<dbReference type="PANTHER" id="PTHR33545">
    <property type="entry name" value="UPF0750 MEMBRANE PROTEIN YITT-RELATED"/>
    <property type="match status" value="1"/>
</dbReference>
<evidence type="ECO:0000256" key="1">
    <source>
        <dbReference type="ARBA" id="ARBA00004651"/>
    </source>
</evidence>
<feature type="transmembrane region" description="Helical" evidence="6">
    <location>
        <begin position="165"/>
        <end position="185"/>
    </location>
</feature>
<feature type="transmembrane region" description="Helical" evidence="6">
    <location>
        <begin position="93"/>
        <end position="111"/>
    </location>
</feature>
<accession>A0A926HTS8</accession>
<dbReference type="PANTHER" id="PTHR33545:SF5">
    <property type="entry name" value="UPF0750 MEMBRANE PROTEIN YITT"/>
    <property type="match status" value="1"/>
</dbReference>
<dbReference type="RefSeq" id="WP_249299916.1">
    <property type="nucleotide sequence ID" value="NZ_JACRSP010000002.1"/>
</dbReference>
<feature type="transmembrane region" description="Helical" evidence="6">
    <location>
        <begin position="63"/>
        <end position="87"/>
    </location>
</feature>
<evidence type="ECO:0000313" key="9">
    <source>
        <dbReference type="Proteomes" id="UP000620366"/>
    </source>
</evidence>
<keyword evidence="3 6" id="KW-0812">Transmembrane</keyword>
<evidence type="ECO:0000256" key="4">
    <source>
        <dbReference type="ARBA" id="ARBA00022989"/>
    </source>
</evidence>
<evidence type="ECO:0000259" key="7">
    <source>
        <dbReference type="Pfam" id="PF10035"/>
    </source>
</evidence>
<dbReference type="AlphaFoldDB" id="A0A926HTS8"/>
<gene>
    <name evidence="8" type="ORF">H8695_05595</name>
</gene>
<protein>
    <submittedName>
        <fullName evidence="8">YitT family protein</fullName>
    </submittedName>
</protein>
<evidence type="ECO:0000256" key="2">
    <source>
        <dbReference type="ARBA" id="ARBA00022475"/>
    </source>
</evidence>
<dbReference type="EMBL" id="JACRSP010000002">
    <property type="protein sequence ID" value="MBC8536164.1"/>
    <property type="molecule type" value="Genomic_DNA"/>
</dbReference>
<sequence length="297" mass="32380">MPTQLGAKPTVRDNVIQMAIAIFGIFLFAFGVNVFIVPAGFYNGGFVGISQLIRTILTDFLGFHFGNTDVAGIIHFIFNIPLFFLAYSIGRRFFVRTVICVGLQTLFLTIIKAPATPVLDEPLAACFIGGIIVGVGTGITLRAGASGGGNDILGVYFTRKNKNFSVGKITLMVNMVVYVGCAFLFDIRVVIYSIIYAAIVSFATDKTHLQNINTEVMIFSKDKAEEIRNAILTGLGRGSTCWTGYGGYTGEQTTVIYAVVSKYELISLKKKVQTIDEHAFVVSKENISVEGNYSKRL</sequence>
<feature type="transmembrane region" description="Helical" evidence="6">
    <location>
        <begin position="20"/>
        <end position="42"/>
    </location>
</feature>
<dbReference type="InterPro" id="IPR015867">
    <property type="entry name" value="N-reg_PII/ATP_PRibTrfase_C"/>
</dbReference>
<keyword evidence="2" id="KW-1003">Cell membrane</keyword>
<evidence type="ECO:0000256" key="3">
    <source>
        <dbReference type="ARBA" id="ARBA00022692"/>
    </source>
</evidence>
<keyword evidence="4 6" id="KW-1133">Transmembrane helix</keyword>
<feature type="domain" description="DUF2179" evidence="7">
    <location>
        <begin position="237"/>
        <end position="291"/>
    </location>
</feature>